<organism evidence="4 5">
    <name type="scientific">Niabella drilacis (strain DSM 25811 / CCM 8410 / CCUG 62505 / LMG 26954 / E90)</name>
    <dbReference type="NCBI Taxonomy" id="1285928"/>
    <lineage>
        <taxon>Bacteria</taxon>
        <taxon>Pseudomonadati</taxon>
        <taxon>Bacteroidota</taxon>
        <taxon>Chitinophagia</taxon>
        <taxon>Chitinophagales</taxon>
        <taxon>Chitinophagaceae</taxon>
        <taxon>Niabella</taxon>
    </lineage>
</organism>
<dbReference type="SUPFAM" id="SSF53649">
    <property type="entry name" value="Alkaline phosphatase-like"/>
    <property type="match status" value="1"/>
</dbReference>
<dbReference type="Proteomes" id="UP000198757">
    <property type="component" value="Unassembled WGS sequence"/>
</dbReference>
<evidence type="ECO:0000313" key="4">
    <source>
        <dbReference type="EMBL" id="SDD03884.1"/>
    </source>
</evidence>
<dbReference type="GO" id="GO:0016787">
    <property type="term" value="F:hydrolase activity"/>
    <property type="evidence" value="ECO:0007669"/>
    <property type="project" value="UniProtKB-KW"/>
</dbReference>
<dbReference type="PANTHER" id="PTHR43751">
    <property type="entry name" value="SULFATASE"/>
    <property type="match status" value="1"/>
</dbReference>
<dbReference type="CDD" id="cd16145">
    <property type="entry name" value="ARS_like"/>
    <property type="match status" value="1"/>
</dbReference>
<dbReference type="STRING" id="1285928.SAMN04487894_105280"/>
<feature type="domain" description="Sulfatase N-terminal" evidence="3">
    <location>
        <begin position="45"/>
        <end position="385"/>
    </location>
</feature>
<dbReference type="AlphaFoldDB" id="A0A1G6RHR3"/>
<accession>A0A1G6RHR3</accession>
<keyword evidence="5" id="KW-1185">Reference proteome</keyword>
<dbReference type="InterPro" id="IPR000917">
    <property type="entry name" value="Sulfatase_N"/>
</dbReference>
<dbReference type="Gene3D" id="3.30.1120.10">
    <property type="match status" value="1"/>
</dbReference>
<dbReference type="OrthoDB" id="9764377at2"/>
<dbReference type="Gene3D" id="3.40.720.10">
    <property type="entry name" value="Alkaline Phosphatase, subunit A"/>
    <property type="match status" value="1"/>
</dbReference>
<dbReference type="PROSITE" id="PS00523">
    <property type="entry name" value="SULFATASE_1"/>
    <property type="match status" value="1"/>
</dbReference>
<reference evidence="5" key="1">
    <citation type="submission" date="2016-10" db="EMBL/GenBank/DDBJ databases">
        <authorList>
            <person name="Varghese N."/>
            <person name="Submissions S."/>
        </authorList>
    </citation>
    <scope>NUCLEOTIDE SEQUENCE [LARGE SCALE GENOMIC DNA]</scope>
    <source>
        <strain evidence="5">DSM 25811 / CCM 8410 / LMG 26954 / E90</strain>
    </source>
</reference>
<evidence type="ECO:0000256" key="2">
    <source>
        <dbReference type="ARBA" id="ARBA00022801"/>
    </source>
</evidence>
<dbReference type="InterPro" id="IPR024607">
    <property type="entry name" value="Sulfatase_CS"/>
</dbReference>
<name>A0A1G6RHR3_NIADE</name>
<gene>
    <name evidence="4" type="ORF">SAMN04487894_105280</name>
</gene>
<dbReference type="InterPro" id="IPR017850">
    <property type="entry name" value="Alkaline_phosphatase_core_sf"/>
</dbReference>
<evidence type="ECO:0000259" key="3">
    <source>
        <dbReference type="Pfam" id="PF00884"/>
    </source>
</evidence>
<dbReference type="PANTHER" id="PTHR43751:SF3">
    <property type="entry name" value="SULFATASE N-TERMINAL DOMAIN-CONTAINING PROTEIN"/>
    <property type="match status" value="1"/>
</dbReference>
<proteinExistence type="inferred from homology"/>
<dbReference type="Pfam" id="PF00884">
    <property type="entry name" value="Sulfatase"/>
    <property type="match status" value="1"/>
</dbReference>
<dbReference type="EMBL" id="FMZO01000005">
    <property type="protein sequence ID" value="SDD03884.1"/>
    <property type="molecule type" value="Genomic_DNA"/>
</dbReference>
<comment type="similarity">
    <text evidence="1">Belongs to the sulfatase family.</text>
</comment>
<sequence>MIAQWLGPVYDRRVSLIVLFVLLLTGSLDQVAAQGANSAKAPRKPNIIYILADDMGYGDLSCYGQQRFQTPNIDRIARDGIQFMQHYAGTAVCAPSRSSLMTGQTTGYTPIRGNSTGNKKPASLPDTVITIAELMKQAGYATGAFGKWGLGAVGSEGDPNKQGFDEFYGYISQGLAHSYYPDFLVHNQQKVILEKNLPDKKVEYAPDLIHQQVLHFIDKNRDRPFFIYYPTTIPHAELAAPEKYMARFRGKLLPEKTFKGVSYGAPNYKKGGYESQPEGHAAFAAMITLLDHQVGEILDRLKQYGLDDHTLVIFSSDNGPHLEGGADPEYFNSNGPYRGYKRDLYEGGIREPMLARWPGHIAAGSKTDRITAFWDVMPTLAELVHVKTPANTQGLSFLPTLLGKGTQKEHDHLYWEFHEFGGRQAIRKGRWKYIVYNVLNKEKRKAQLFDLDKDPGEQEDIALQYPDVVKELQEVMEQSRVPAPQFPFIESLK</sequence>
<protein>
    <submittedName>
        <fullName evidence="4">Arylsulfatase A</fullName>
    </submittedName>
</protein>
<keyword evidence="2" id="KW-0378">Hydrolase</keyword>
<dbReference type="InterPro" id="IPR052701">
    <property type="entry name" value="GAG_Ulvan_Degrading_Sulfatases"/>
</dbReference>
<evidence type="ECO:0000313" key="5">
    <source>
        <dbReference type="Proteomes" id="UP000198757"/>
    </source>
</evidence>
<evidence type="ECO:0000256" key="1">
    <source>
        <dbReference type="ARBA" id="ARBA00008779"/>
    </source>
</evidence>